<keyword evidence="3" id="KW-1185">Reference proteome</keyword>
<gene>
    <name evidence="2" type="ORF">JMN32_13955</name>
</gene>
<name>A0A937FYZ3_9BACT</name>
<dbReference type="Pfam" id="PF12867">
    <property type="entry name" value="DinB_2"/>
    <property type="match status" value="1"/>
</dbReference>
<dbReference type="EMBL" id="JAEUGD010000043">
    <property type="protein sequence ID" value="MBL6447417.1"/>
    <property type="molecule type" value="Genomic_DNA"/>
</dbReference>
<sequence length="171" mass="19297">MAKPNLLSVPSFYQKYVERIDEEELIPALINSGNLTIDMIKSIPEASGDYRYAEGKWSIKEVLVHLIDAERVFAYRALRFGRGDKTELSGFEENNYAIASNANTRKLYKIIEEYNNVRAATIDLFSSFDVEALARTGLANGSEISVNAIGFVIAGHETHHRNVLSERYFSK</sequence>
<dbReference type="AlphaFoldDB" id="A0A937FYZ3"/>
<dbReference type="Gene3D" id="1.20.120.450">
    <property type="entry name" value="dinb family like domain"/>
    <property type="match status" value="1"/>
</dbReference>
<dbReference type="InterPro" id="IPR024775">
    <property type="entry name" value="DinB-like"/>
</dbReference>
<accession>A0A937FYZ3</accession>
<feature type="domain" description="DinB-like" evidence="1">
    <location>
        <begin position="35"/>
        <end position="163"/>
    </location>
</feature>
<protein>
    <submittedName>
        <fullName evidence="2">DinB family protein</fullName>
    </submittedName>
</protein>
<reference evidence="2" key="1">
    <citation type="submission" date="2021-01" db="EMBL/GenBank/DDBJ databases">
        <title>Fulvivirga kasyanovii gen. nov., sp nov., a novel member of the phylum Bacteroidetes isolated from seawater in a mussel farm.</title>
        <authorList>
            <person name="Zhao L.-H."/>
            <person name="Wang Z.-J."/>
        </authorList>
    </citation>
    <scope>NUCLEOTIDE SEQUENCE</scope>
    <source>
        <strain evidence="2">29W222</strain>
    </source>
</reference>
<evidence type="ECO:0000259" key="1">
    <source>
        <dbReference type="Pfam" id="PF12867"/>
    </source>
</evidence>
<proteinExistence type="predicted"/>
<dbReference type="Proteomes" id="UP000614216">
    <property type="component" value="Unassembled WGS sequence"/>
</dbReference>
<comment type="caution">
    <text evidence="2">The sequence shown here is derived from an EMBL/GenBank/DDBJ whole genome shotgun (WGS) entry which is preliminary data.</text>
</comment>
<dbReference type="RefSeq" id="WP_202856954.1">
    <property type="nucleotide sequence ID" value="NZ_JAEUGD010000043.1"/>
</dbReference>
<evidence type="ECO:0000313" key="3">
    <source>
        <dbReference type="Proteomes" id="UP000614216"/>
    </source>
</evidence>
<dbReference type="InterPro" id="IPR034660">
    <property type="entry name" value="DinB/YfiT-like"/>
</dbReference>
<dbReference type="SUPFAM" id="SSF109854">
    <property type="entry name" value="DinB/YfiT-like putative metalloenzymes"/>
    <property type="match status" value="1"/>
</dbReference>
<evidence type="ECO:0000313" key="2">
    <source>
        <dbReference type="EMBL" id="MBL6447417.1"/>
    </source>
</evidence>
<organism evidence="2 3">
    <name type="scientific">Fulvivirga marina</name>
    <dbReference type="NCBI Taxonomy" id="2494733"/>
    <lineage>
        <taxon>Bacteria</taxon>
        <taxon>Pseudomonadati</taxon>
        <taxon>Bacteroidota</taxon>
        <taxon>Cytophagia</taxon>
        <taxon>Cytophagales</taxon>
        <taxon>Fulvivirgaceae</taxon>
        <taxon>Fulvivirga</taxon>
    </lineage>
</organism>